<evidence type="ECO:0000256" key="2">
    <source>
        <dbReference type="ARBA" id="ARBA00022723"/>
    </source>
</evidence>
<reference evidence="4 5" key="1">
    <citation type="submission" date="2023-02" db="EMBL/GenBank/DDBJ databases">
        <title>LHISI_Scaffold_Assembly.</title>
        <authorList>
            <person name="Stuart O.P."/>
            <person name="Cleave R."/>
            <person name="Magrath M.J.L."/>
            <person name="Mikheyev A.S."/>
        </authorList>
    </citation>
    <scope>NUCLEOTIDE SEQUENCE [LARGE SCALE GENOMIC DNA]</scope>
    <source>
        <strain evidence="4">Daus_M_001</strain>
        <tissue evidence="4">Leg muscle</tissue>
    </source>
</reference>
<gene>
    <name evidence="4" type="ORF">PR048_016313</name>
</gene>
<accession>A0ABQ9HJE3</accession>
<name>A0ABQ9HJE3_9NEOP</name>
<sequence>MLPPGSGSYVYNYKNFHSQVLLGKAKANYELLYFSFGINGRVSDGSVFEASHLSTKLEDGSLNLKKEGTIAGKNMRYVLVVDDAFPLREYVVNPFSRKIATPARKIFNYRVFGIIVEKFGYTTLLWRVAPFTISCVQRNRISLDEEEFESGNVTSGPCCKESMRLRKTARHPNKSAEQVRESFVEYLNS</sequence>
<organism evidence="4 5">
    <name type="scientific">Dryococelus australis</name>
    <dbReference type="NCBI Taxonomy" id="614101"/>
    <lineage>
        <taxon>Eukaryota</taxon>
        <taxon>Metazoa</taxon>
        <taxon>Ecdysozoa</taxon>
        <taxon>Arthropoda</taxon>
        <taxon>Hexapoda</taxon>
        <taxon>Insecta</taxon>
        <taxon>Pterygota</taxon>
        <taxon>Neoptera</taxon>
        <taxon>Polyneoptera</taxon>
        <taxon>Phasmatodea</taxon>
        <taxon>Verophasmatodea</taxon>
        <taxon>Anareolatae</taxon>
        <taxon>Phasmatidae</taxon>
        <taxon>Eurycanthinae</taxon>
        <taxon>Dryococelus</taxon>
    </lineage>
</organism>
<comment type="cofactor">
    <cofactor evidence="1">
        <name>a divalent metal cation</name>
        <dbReference type="ChEBI" id="CHEBI:60240"/>
    </cofactor>
</comment>
<evidence type="ECO:0000256" key="1">
    <source>
        <dbReference type="ARBA" id="ARBA00001968"/>
    </source>
</evidence>
<feature type="domain" description="DDE Tnp4" evidence="3">
    <location>
        <begin position="7"/>
        <end position="118"/>
    </location>
</feature>
<proteinExistence type="predicted"/>
<keyword evidence="2" id="KW-0479">Metal-binding</keyword>
<dbReference type="Proteomes" id="UP001159363">
    <property type="component" value="Chromosome 4"/>
</dbReference>
<evidence type="ECO:0000313" key="4">
    <source>
        <dbReference type="EMBL" id="KAJ8884456.1"/>
    </source>
</evidence>
<dbReference type="Pfam" id="PF13359">
    <property type="entry name" value="DDE_Tnp_4"/>
    <property type="match status" value="1"/>
</dbReference>
<dbReference type="EMBL" id="JARBHB010000005">
    <property type="protein sequence ID" value="KAJ8884456.1"/>
    <property type="molecule type" value="Genomic_DNA"/>
</dbReference>
<evidence type="ECO:0000259" key="3">
    <source>
        <dbReference type="Pfam" id="PF13359"/>
    </source>
</evidence>
<keyword evidence="5" id="KW-1185">Reference proteome</keyword>
<dbReference type="InterPro" id="IPR027806">
    <property type="entry name" value="HARBI1_dom"/>
</dbReference>
<protein>
    <recommendedName>
        <fullName evidence="3">DDE Tnp4 domain-containing protein</fullName>
    </recommendedName>
</protein>
<evidence type="ECO:0000313" key="5">
    <source>
        <dbReference type="Proteomes" id="UP001159363"/>
    </source>
</evidence>
<comment type="caution">
    <text evidence="4">The sequence shown here is derived from an EMBL/GenBank/DDBJ whole genome shotgun (WGS) entry which is preliminary data.</text>
</comment>